<keyword evidence="3" id="KW-1185">Reference proteome</keyword>
<feature type="chain" id="PRO_5020400416" evidence="1">
    <location>
        <begin position="24"/>
        <end position="202"/>
    </location>
</feature>
<dbReference type="EMBL" id="NAJQ01000140">
    <property type="protein sequence ID" value="TKA77335.1"/>
    <property type="molecule type" value="Genomic_DNA"/>
</dbReference>
<organism evidence="2 3">
    <name type="scientific">Friedmanniomyces simplex</name>
    <dbReference type="NCBI Taxonomy" id="329884"/>
    <lineage>
        <taxon>Eukaryota</taxon>
        <taxon>Fungi</taxon>
        <taxon>Dikarya</taxon>
        <taxon>Ascomycota</taxon>
        <taxon>Pezizomycotina</taxon>
        <taxon>Dothideomycetes</taxon>
        <taxon>Dothideomycetidae</taxon>
        <taxon>Mycosphaerellales</taxon>
        <taxon>Teratosphaeriaceae</taxon>
        <taxon>Friedmanniomyces</taxon>
    </lineage>
</organism>
<feature type="signal peptide" evidence="1">
    <location>
        <begin position="1"/>
        <end position="23"/>
    </location>
</feature>
<evidence type="ECO:0000313" key="3">
    <source>
        <dbReference type="Proteomes" id="UP000309340"/>
    </source>
</evidence>
<accession>A0A4U0XQW7</accession>
<dbReference type="AlphaFoldDB" id="A0A4U0XQW7"/>
<comment type="caution">
    <text evidence="2">The sequence shown here is derived from an EMBL/GenBank/DDBJ whole genome shotgun (WGS) entry which is preliminary data.</text>
</comment>
<proteinExistence type="predicted"/>
<dbReference type="Proteomes" id="UP000309340">
    <property type="component" value="Unassembled WGS sequence"/>
</dbReference>
<gene>
    <name evidence="2" type="ORF">B0A55_03406</name>
</gene>
<sequence>MRFTPLLTTASLALTAFLSTASASHPYEPQAINAGLQQILDERRTTLTTTTVTRTTHTTSFVTETRPPAEKTAVVSTVLAPAQQTEVVQTWYKCKGPSRDESTATEHQGVESSRRLKTCSLGPGRTVPCDADAGGAVFKFGGGDEASQAVDYKVALSAVAFFPDEKSFDAALTDATPPEKCSGREGRTTLWYAKNWLISLHS</sequence>
<protein>
    <submittedName>
        <fullName evidence="2">Uncharacterized protein</fullName>
    </submittedName>
</protein>
<dbReference type="OrthoDB" id="3879479at2759"/>
<evidence type="ECO:0000313" key="2">
    <source>
        <dbReference type="EMBL" id="TKA77335.1"/>
    </source>
</evidence>
<evidence type="ECO:0000256" key="1">
    <source>
        <dbReference type="SAM" id="SignalP"/>
    </source>
</evidence>
<keyword evidence="1" id="KW-0732">Signal</keyword>
<reference evidence="2 3" key="1">
    <citation type="submission" date="2017-03" db="EMBL/GenBank/DDBJ databases">
        <title>Genomes of endolithic fungi from Antarctica.</title>
        <authorList>
            <person name="Coleine C."/>
            <person name="Masonjones S."/>
            <person name="Stajich J.E."/>
        </authorList>
    </citation>
    <scope>NUCLEOTIDE SEQUENCE [LARGE SCALE GENOMIC DNA]</scope>
    <source>
        <strain evidence="2 3">CCFEE 5184</strain>
    </source>
</reference>
<name>A0A4U0XQW7_9PEZI</name>